<sequence length="104" mass="12107">MQQISEGYANELEYSKLVLRPDKFAVYDTTYNEFNLHDTYKSALADYEAAKESIMEESLSGDEQVFILEVKKVACIVEDKDREDDPAEKGFDGWCKWEETDFDK</sequence>
<dbReference type="Proteomes" id="UP000251431">
    <property type="component" value="Unassembled WGS sequence"/>
</dbReference>
<evidence type="ECO:0000313" key="2">
    <source>
        <dbReference type="Proteomes" id="UP000251431"/>
    </source>
</evidence>
<evidence type="ECO:0000313" key="1">
    <source>
        <dbReference type="EMBL" id="SPU40689.1"/>
    </source>
</evidence>
<accession>A0A2X1A8T1</accession>
<dbReference type="EMBL" id="UAQE01000010">
    <property type="protein sequence ID" value="SPU40689.1"/>
    <property type="molecule type" value="Genomic_DNA"/>
</dbReference>
<gene>
    <name evidence="1" type="ORF">NCTC7582_05233</name>
</gene>
<protein>
    <submittedName>
        <fullName evidence="1">Uncharacterized protein</fullName>
    </submittedName>
</protein>
<organism evidence="1 2">
    <name type="scientific">Lysinibacillus capsici</name>
    <dbReference type="NCBI Taxonomy" id="2115968"/>
    <lineage>
        <taxon>Bacteria</taxon>
        <taxon>Bacillati</taxon>
        <taxon>Bacillota</taxon>
        <taxon>Bacilli</taxon>
        <taxon>Bacillales</taxon>
        <taxon>Bacillaceae</taxon>
        <taxon>Lysinibacillus</taxon>
    </lineage>
</organism>
<reference evidence="1 2" key="1">
    <citation type="submission" date="2018-06" db="EMBL/GenBank/DDBJ databases">
        <authorList>
            <consortium name="Pathogen Informatics"/>
            <person name="Doyle S."/>
        </authorList>
    </citation>
    <scope>NUCLEOTIDE SEQUENCE [LARGE SCALE GENOMIC DNA]</scope>
    <source>
        <strain evidence="1 2">NCTC7582</strain>
    </source>
</reference>
<dbReference type="RefSeq" id="WP_112118931.1">
    <property type="nucleotide sequence ID" value="NZ_UAQE01000010.1"/>
</dbReference>
<dbReference type="AlphaFoldDB" id="A0A2X1A8T1"/>
<proteinExistence type="predicted"/>
<name>A0A2X1A8T1_9BACI</name>